<organism evidence="4 5">
    <name type="scientific">Novipirellula caenicola</name>
    <dbReference type="NCBI Taxonomy" id="1536901"/>
    <lineage>
        <taxon>Bacteria</taxon>
        <taxon>Pseudomonadati</taxon>
        <taxon>Planctomycetota</taxon>
        <taxon>Planctomycetia</taxon>
        <taxon>Pirellulales</taxon>
        <taxon>Pirellulaceae</taxon>
        <taxon>Novipirellula</taxon>
    </lineage>
</organism>
<evidence type="ECO:0000313" key="4">
    <source>
        <dbReference type="EMBL" id="GAA5507420.1"/>
    </source>
</evidence>
<dbReference type="SUPFAM" id="SSF53474">
    <property type="entry name" value="alpha/beta-Hydrolases"/>
    <property type="match status" value="1"/>
</dbReference>
<protein>
    <recommendedName>
        <fullName evidence="3">BD-FAE-like domain-containing protein</fullName>
    </recommendedName>
</protein>
<sequence length="408" mass="45490">MMFQQNRSTSAVVASSQTSCEAGQARFSNGGKSTLIVGLFVALMPLTSMALQPQEPETKISDRDSLVRATQIMRKIDTNGDDKFDKSENIAAWKRYRTLDANRDGMLTIDELRKLQTVYLQTRGEQKLDIVYKNTPQGNLLLDLYYPANHQAGSPLPVIVYTHGGGWAAGSKQGIAKGLFTEVFQSLLDHGFAVASVNYRLSRPNSGVTMRDCVIDSKDAVRYLAKNHEPLHLDPQRFFVMGDSAGGQIAQMLLLSSPQTLVGEKELASASYRMVAGVSWYGPSDFENTDLFNHDDRADFRDRFGPRIIGSNSDPATKLERYREMSPVNYLSNDSPPLLMIQGDSDTTIPVKHAYHMKQRADAAKAPVEIMIIKNAGHNWRKVDAEIQPSREAIVERTVQFFVDHLDN</sequence>
<comment type="similarity">
    <text evidence="1">Belongs to the 'GDXG' lipolytic enzyme family.</text>
</comment>
<dbReference type="Gene3D" id="1.10.238.10">
    <property type="entry name" value="EF-hand"/>
    <property type="match status" value="1"/>
</dbReference>
<gene>
    <name evidence="4" type="ORF">Rcae01_02876</name>
</gene>
<dbReference type="InterPro" id="IPR029058">
    <property type="entry name" value="AB_hydrolase_fold"/>
</dbReference>
<reference evidence="4 5" key="1">
    <citation type="submission" date="2024-02" db="EMBL/GenBank/DDBJ databases">
        <title>Rhodopirellula caenicola NBRC 110016.</title>
        <authorList>
            <person name="Ichikawa N."/>
            <person name="Katano-Makiyama Y."/>
            <person name="Hidaka K."/>
        </authorList>
    </citation>
    <scope>NUCLEOTIDE SEQUENCE [LARGE SCALE GENOMIC DNA]</scope>
    <source>
        <strain evidence="4 5">NBRC 110016</strain>
    </source>
</reference>
<evidence type="ECO:0000313" key="5">
    <source>
        <dbReference type="Proteomes" id="UP001416858"/>
    </source>
</evidence>
<dbReference type="Gene3D" id="3.40.50.1820">
    <property type="entry name" value="alpha/beta hydrolase"/>
    <property type="match status" value="1"/>
</dbReference>
<dbReference type="InterPro" id="IPR018247">
    <property type="entry name" value="EF_Hand_1_Ca_BS"/>
</dbReference>
<dbReference type="InterPro" id="IPR049492">
    <property type="entry name" value="BD-FAE-like_dom"/>
</dbReference>
<comment type="caution">
    <text evidence="4">The sequence shown here is derived from an EMBL/GenBank/DDBJ whole genome shotgun (WGS) entry which is preliminary data.</text>
</comment>
<evidence type="ECO:0000256" key="2">
    <source>
        <dbReference type="ARBA" id="ARBA00022801"/>
    </source>
</evidence>
<dbReference type="Pfam" id="PF20434">
    <property type="entry name" value="BD-FAE"/>
    <property type="match status" value="1"/>
</dbReference>
<dbReference type="EMBL" id="BAABRO010000005">
    <property type="protein sequence ID" value="GAA5507420.1"/>
    <property type="molecule type" value="Genomic_DNA"/>
</dbReference>
<dbReference type="Proteomes" id="UP001416858">
    <property type="component" value="Unassembled WGS sequence"/>
</dbReference>
<feature type="domain" description="BD-FAE-like" evidence="3">
    <location>
        <begin position="142"/>
        <end position="359"/>
    </location>
</feature>
<keyword evidence="5" id="KW-1185">Reference proteome</keyword>
<dbReference type="InterPro" id="IPR050300">
    <property type="entry name" value="GDXG_lipolytic_enzyme"/>
</dbReference>
<dbReference type="PROSITE" id="PS00018">
    <property type="entry name" value="EF_HAND_1"/>
    <property type="match status" value="1"/>
</dbReference>
<dbReference type="PANTHER" id="PTHR48081">
    <property type="entry name" value="AB HYDROLASE SUPERFAMILY PROTEIN C4A8.06C"/>
    <property type="match status" value="1"/>
</dbReference>
<proteinExistence type="inferred from homology"/>
<dbReference type="PANTHER" id="PTHR48081:SF30">
    <property type="entry name" value="ACETYL-HYDROLASE LIPR-RELATED"/>
    <property type="match status" value="1"/>
</dbReference>
<name>A0ABP9VQJ1_9BACT</name>
<evidence type="ECO:0000256" key="1">
    <source>
        <dbReference type="ARBA" id="ARBA00010515"/>
    </source>
</evidence>
<accession>A0ABP9VQJ1</accession>
<evidence type="ECO:0000259" key="3">
    <source>
        <dbReference type="Pfam" id="PF20434"/>
    </source>
</evidence>
<keyword evidence="2" id="KW-0378">Hydrolase</keyword>